<protein>
    <submittedName>
        <fullName evidence="4">C-type lectin domain-containing protein</fullName>
    </submittedName>
</protein>
<feature type="domain" description="C-type lectin" evidence="2">
    <location>
        <begin position="37"/>
        <end position="123"/>
    </location>
</feature>
<sequence length="123" mass="13423">MINFQIQCALIFFIIGGCLEQIQATVNCPNDSFPSSSGDKCYSVSKSNQDEFDLANTACQAFHPSGSLASVSNAFDNQNLISKLQDIFGITNQSVWLGGNDATVPGKWEWIDGTSMQYTNWAP</sequence>
<proteinExistence type="predicted"/>
<dbReference type="Proteomes" id="UP000887540">
    <property type="component" value="Unplaced"/>
</dbReference>
<dbReference type="SUPFAM" id="SSF56436">
    <property type="entry name" value="C-type lectin-like"/>
    <property type="match status" value="1"/>
</dbReference>
<dbReference type="WBParaSite" id="ACRNAN_scaffold22972.g9815.t1">
    <property type="protein sequence ID" value="ACRNAN_scaffold22972.g9815.t1"/>
    <property type="gene ID" value="ACRNAN_scaffold22972.g9815"/>
</dbReference>
<organism evidence="3 4">
    <name type="scientific">Acrobeloides nanus</name>
    <dbReference type="NCBI Taxonomy" id="290746"/>
    <lineage>
        <taxon>Eukaryota</taxon>
        <taxon>Metazoa</taxon>
        <taxon>Ecdysozoa</taxon>
        <taxon>Nematoda</taxon>
        <taxon>Chromadorea</taxon>
        <taxon>Rhabditida</taxon>
        <taxon>Tylenchina</taxon>
        <taxon>Cephalobomorpha</taxon>
        <taxon>Cephaloboidea</taxon>
        <taxon>Cephalobidae</taxon>
        <taxon>Acrobeloides</taxon>
    </lineage>
</organism>
<dbReference type="CDD" id="cd00037">
    <property type="entry name" value="CLECT"/>
    <property type="match status" value="1"/>
</dbReference>
<dbReference type="Pfam" id="PF00059">
    <property type="entry name" value="Lectin_C"/>
    <property type="match status" value="1"/>
</dbReference>
<dbReference type="InterPro" id="IPR016187">
    <property type="entry name" value="CTDL_fold"/>
</dbReference>
<dbReference type="PANTHER" id="PTHR22803">
    <property type="entry name" value="MANNOSE, PHOSPHOLIPASE, LECTIN RECEPTOR RELATED"/>
    <property type="match status" value="1"/>
</dbReference>
<evidence type="ECO:0000313" key="4">
    <source>
        <dbReference type="WBParaSite" id="ACRNAN_scaffold22972.g9815.t1"/>
    </source>
</evidence>
<dbReference type="InterPro" id="IPR050111">
    <property type="entry name" value="C-type_lectin/snaclec_domain"/>
</dbReference>
<evidence type="ECO:0000256" key="1">
    <source>
        <dbReference type="SAM" id="SignalP"/>
    </source>
</evidence>
<dbReference type="PROSITE" id="PS50041">
    <property type="entry name" value="C_TYPE_LECTIN_2"/>
    <property type="match status" value="1"/>
</dbReference>
<dbReference type="AlphaFoldDB" id="A0A914DBJ2"/>
<dbReference type="Gene3D" id="3.10.100.10">
    <property type="entry name" value="Mannose-Binding Protein A, subunit A"/>
    <property type="match status" value="1"/>
</dbReference>
<keyword evidence="3" id="KW-1185">Reference proteome</keyword>
<dbReference type="InterPro" id="IPR001304">
    <property type="entry name" value="C-type_lectin-like"/>
</dbReference>
<feature type="chain" id="PRO_5036769427" evidence="1">
    <location>
        <begin position="25"/>
        <end position="123"/>
    </location>
</feature>
<keyword evidence="1" id="KW-0732">Signal</keyword>
<accession>A0A914DBJ2</accession>
<evidence type="ECO:0000259" key="2">
    <source>
        <dbReference type="PROSITE" id="PS50041"/>
    </source>
</evidence>
<dbReference type="InterPro" id="IPR016186">
    <property type="entry name" value="C-type_lectin-like/link_sf"/>
</dbReference>
<evidence type="ECO:0000313" key="3">
    <source>
        <dbReference type="Proteomes" id="UP000887540"/>
    </source>
</evidence>
<reference evidence="4" key="1">
    <citation type="submission" date="2022-11" db="UniProtKB">
        <authorList>
            <consortium name="WormBaseParasite"/>
        </authorList>
    </citation>
    <scope>IDENTIFICATION</scope>
</reference>
<name>A0A914DBJ2_9BILA</name>
<feature type="signal peptide" evidence="1">
    <location>
        <begin position="1"/>
        <end position="24"/>
    </location>
</feature>